<sequence length="330" mass="36451">MSKLIVVFGGTGNQGGSVINTFLKDPNWKIRTITRDVTKPQSVALQEKGVEVVQGDIGNVDSLVAAVQGANAVYGVTDFWGAFFNPATQKQLAPGQSINKHCYDLEVQQGKNIVDAVATIADTTLDVFVWSSLSDVAKLSKGKYTWVYHFDSKAHVYDYIKEAYPNLAKKTSTYRPGQYAENWLSAGAFAPHKAEDGVYEQVSNVGEEVIHPWTDTRGDTGKFVRALTQTSPEKHLMGVSQTLSYGDYLKLWGEVNGVPTRYVKISQEQFYGLLPPAAAKEFDEMNAFIAEFGYYGGEPGLLSPSDLKLDEQPTTAKDWIKAQDWSRVLK</sequence>
<dbReference type="SUPFAM" id="SSF51735">
    <property type="entry name" value="NAD(P)-binding Rossmann-fold domains"/>
    <property type="match status" value="1"/>
</dbReference>
<dbReference type="GO" id="GO:0005634">
    <property type="term" value="C:nucleus"/>
    <property type="evidence" value="ECO:0007669"/>
    <property type="project" value="TreeGrafter"/>
</dbReference>
<reference evidence="4" key="1">
    <citation type="submission" date="2020-12" db="EMBL/GenBank/DDBJ databases">
        <title>Metabolic potential, ecology and presence of endohyphal bacteria is reflected in genomic diversity of Mucoromycotina.</title>
        <authorList>
            <person name="Muszewska A."/>
            <person name="Okrasinska A."/>
            <person name="Steczkiewicz K."/>
            <person name="Drgas O."/>
            <person name="Orlowska M."/>
            <person name="Perlinska-Lenart U."/>
            <person name="Aleksandrzak-Piekarczyk T."/>
            <person name="Szatraj K."/>
            <person name="Zielenkiewicz U."/>
            <person name="Pilsyk S."/>
            <person name="Malc E."/>
            <person name="Mieczkowski P."/>
            <person name="Kruszewska J.S."/>
            <person name="Biernat P."/>
            <person name="Pawlowska J."/>
        </authorList>
    </citation>
    <scope>NUCLEOTIDE SEQUENCE</scope>
    <source>
        <strain evidence="4">WA0000051536</strain>
    </source>
</reference>
<comment type="caution">
    <text evidence="4">The sequence shown here is derived from an EMBL/GenBank/DDBJ whole genome shotgun (WGS) entry which is preliminary data.</text>
</comment>
<dbReference type="InterPro" id="IPR051164">
    <property type="entry name" value="NmrA-like_oxidored"/>
</dbReference>
<dbReference type="CDD" id="cd05251">
    <property type="entry name" value="NmrA_like_SDR_a"/>
    <property type="match status" value="1"/>
</dbReference>
<dbReference type="PANTHER" id="PTHR42748">
    <property type="entry name" value="NITROGEN METABOLITE REPRESSION PROTEIN NMRA FAMILY MEMBER"/>
    <property type="match status" value="1"/>
</dbReference>
<evidence type="ECO:0000256" key="2">
    <source>
        <dbReference type="ARBA" id="ARBA00022857"/>
    </source>
</evidence>
<evidence type="ECO:0000313" key="5">
    <source>
        <dbReference type="Proteomes" id="UP000612746"/>
    </source>
</evidence>
<dbReference type="EMBL" id="JAEPRA010000023">
    <property type="protein sequence ID" value="KAG2172572.1"/>
    <property type="molecule type" value="Genomic_DNA"/>
</dbReference>
<comment type="similarity">
    <text evidence="1">Belongs to the NmrA-type oxidoreductase family.</text>
</comment>
<evidence type="ECO:0000313" key="4">
    <source>
        <dbReference type="EMBL" id="KAG2172572.1"/>
    </source>
</evidence>
<dbReference type="Proteomes" id="UP000612746">
    <property type="component" value="Unassembled WGS sequence"/>
</dbReference>
<accession>A0A8H7PEP2</accession>
<feature type="domain" description="NmrA-like" evidence="3">
    <location>
        <begin position="1"/>
        <end position="315"/>
    </location>
</feature>
<dbReference type="PANTHER" id="PTHR42748:SF26">
    <property type="entry name" value="NMRA-LIKE DOMAIN-CONTAINING PROTEIN"/>
    <property type="match status" value="1"/>
</dbReference>
<proteinExistence type="inferred from homology"/>
<dbReference type="InterPro" id="IPR036291">
    <property type="entry name" value="NAD(P)-bd_dom_sf"/>
</dbReference>
<name>A0A8H7PEP2_9FUNG</name>
<dbReference type="AlphaFoldDB" id="A0A8H7PEP2"/>
<organism evidence="4 5">
    <name type="scientific">Umbelopsis vinacea</name>
    <dbReference type="NCBI Taxonomy" id="44442"/>
    <lineage>
        <taxon>Eukaryota</taxon>
        <taxon>Fungi</taxon>
        <taxon>Fungi incertae sedis</taxon>
        <taxon>Mucoromycota</taxon>
        <taxon>Mucoromycotina</taxon>
        <taxon>Umbelopsidomycetes</taxon>
        <taxon>Umbelopsidales</taxon>
        <taxon>Umbelopsidaceae</taxon>
        <taxon>Umbelopsis</taxon>
    </lineage>
</organism>
<evidence type="ECO:0000259" key="3">
    <source>
        <dbReference type="Pfam" id="PF05368"/>
    </source>
</evidence>
<evidence type="ECO:0000256" key="1">
    <source>
        <dbReference type="ARBA" id="ARBA00006328"/>
    </source>
</evidence>
<dbReference type="InterPro" id="IPR008030">
    <property type="entry name" value="NmrA-like"/>
</dbReference>
<dbReference type="Pfam" id="PF05368">
    <property type="entry name" value="NmrA"/>
    <property type="match status" value="1"/>
</dbReference>
<dbReference type="Gene3D" id="3.90.25.10">
    <property type="entry name" value="UDP-galactose 4-epimerase, domain 1"/>
    <property type="match status" value="1"/>
</dbReference>
<keyword evidence="2" id="KW-0521">NADP</keyword>
<dbReference type="Gene3D" id="3.40.50.720">
    <property type="entry name" value="NAD(P)-binding Rossmann-like Domain"/>
    <property type="match status" value="1"/>
</dbReference>
<gene>
    <name evidence="4" type="ORF">INT44_002587</name>
</gene>
<keyword evidence="5" id="KW-1185">Reference proteome</keyword>
<protein>
    <recommendedName>
        <fullName evidence="3">NmrA-like domain-containing protein</fullName>
    </recommendedName>
</protein>
<dbReference type="OrthoDB" id="3358371at2759"/>